<protein>
    <submittedName>
        <fullName evidence="1">Uncharacterized protein</fullName>
    </submittedName>
</protein>
<comment type="caution">
    <text evidence="1">The sequence shown here is derived from an EMBL/GenBank/DDBJ whole genome shotgun (WGS) entry which is preliminary data.</text>
</comment>
<dbReference type="EMBL" id="JALJOT010000001">
    <property type="protein sequence ID" value="KAK9919008.1"/>
    <property type="molecule type" value="Genomic_DNA"/>
</dbReference>
<sequence>MPARWDLSSQQCSPAVCNGANLLTIPDTSGHLPARLACKMDLLDSARARKCLAGKYIVMLGDSTMSETMHDLVMLLSGLAVTQRAMSAYMTNATRQGGAPSSEIWVPIDGQRPPHGLRAIMILMDIF</sequence>
<name>A0ABR2Z4H3_9CHLO</name>
<keyword evidence="2" id="KW-1185">Reference proteome</keyword>
<accession>A0ABR2Z4H3</accession>
<gene>
    <name evidence="1" type="ORF">WJX75_008663</name>
</gene>
<dbReference type="Proteomes" id="UP001491310">
    <property type="component" value="Unassembled WGS sequence"/>
</dbReference>
<proteinExistence type="predicted"/>
<reference evidence="1 2" key="1">
    <citation type="journal article" date="2024" name="Nat. Commun.">
        <title>Phylogenomics reveals the evolutionary origins of lichenization in chlorophyte algae.</title>
        <authorList>
            <person name="Puginier C."/>
            <person name="Libourel C."/>
            <person name="Otte J."/>
            <person name="Skaloud P."/>
            <person name="Haon M."/>
            <person name="Grisel S."/>
            <person name="Petersen M."/>
            <person name="Berrin J.G."/>
            <person name="Delaux P.M."/>
            <person name="Dal Grande F."/>
            <person name="Keller J."/>
        </authorList>
    </citation>
    <scope>NUCLEOTIDE SEQUENCE [LARGE SCALE GENOMIC DNA]</scope>
    <source>
        <strain evidence="1 2">SAG 216-7</strain>
    </source>
</reference>
<evidence type="ECO:0000313" key="2">
    <source>
        <dbReference type="Proteomes" id="UP001491310"/>
    </source>
</evidence>
<evidence type="ECO:0000313" key="1">
    <source>
        <dbReference type="EMBL" id="KAK9919008.1"/>
    </source>
</evidence>
<organism evidence="1 2">
    <name type="scientific">Coccomyxa subellipsoidea</name>
    <dbReference type="NCBI Taxonomy" id="248742"/>
    <lineage>
        <taxon>Eukaryota</taxon>
        <taxon>Viridiplantae</taxon>
        <taxon>Chlorophyta</taxon>
        <taxon>core chlorophytes</taxon>
        <taxon>Trebouxiophyceae</taxon>
        <taxon>Trebouxiophyceae incertae sedis</taxon>
        <taxon>Coccomyxaceae</taxon>
        <taxon>Coccomyxa</taxon>
    </lineage>
</organism>